<comment type="caution">
    <text evidence="1">The sequence shown here is derived from an EMBL/GenBank/DDBJ whole genome shotgun (WGS) entry which is preliminary data.</text>
</comment>
<dbReference type="EMBL" id="JBHFEH010000002">
    <property type="protein sequence ID" value="KAL2058640.1"/>
    <property type="molecule type" value="Genomic_DNA"/>
</dbReference>
<evidence type="ECO:0000313" key="2">
    <source>
        <dbReference type="Proteomes" id="UP001590951"/>
    </source>
</evidence>
<sequence length="145" mass="15914">MMKPHILGADSSPKKVIGHTGDLGSFISAYWVFPETESAVVVLMSSSSADGDSSNIIVQVLMQTLFDLQPAIDFVKVAPEAVMEAKARWDQAVDTWTENRLADKAEGIERLHGDIYEYRFTYSTSTTITTTAGLFFQDPGTSAWS</sequence>
<evidence type="ECO:0000313" key="1">
    <source>
        <dbReference type="EMBL" id="KAL2058640.1"/>
    </source>
</evidence>
<name>A0ABR4BLH5_9LECA</name>
<dbReference type="InterPro" id="IPR012338">
    <property type="entry name" value="Beta-lactam/transpept-like"/>
</dbReference>
<dbReference type="Proteomes" id="UP001590951">
    <property type="component" value="Unassembled WGS sequence"/>
</dbReference>
<dbReference type="SUPFAM" id="SSF56601">
    <property type="entry name" value="beta-lactamase/transpeptidase-like"/>
    <property type="match status" value="1"/>
</dbReference>
<accession>A0ABR4BLH5</accession>
<proteinExistence type="predicted"/>
<organism evidence="1 2">
    <name type="scientific">Lepraria finkii</name>
    <dbReference type="NCBI Taxonomy" id="1340010"/>
    <lineage>
        <taxon>Eukaryota</taxon>
        <taxon>Fungi</taxon>
        <taxon>Dikarya</taxon>
        <taxon>Ascomycota</taxon>
        <taxon>Pezizomycotina</taxon>
        <taxon>Lecanoromycetes</taxon>
        <taxon>OSLEUM clade</taxon>
        <taxon>Lecanoromycetidae</taxon>
        <taxon>Lecanorales</taxon>
        <taxon>Lecanorineae</taxon>
        <taxon>Stereocaulaceae</taxon>
        <taxon>Lepraria</taxon>
    </lineage>
</organism>
<protein>
    <recommendedName>
        <fullName evidence="3">Beta-lactamase-related domain-containing protein</fullName>
    </recommendedName>
</protein>
<evidence type="ECO:0008006" key="3">
    <source>
        <dbReference type="Google" id="ProtNLM"/>
    </source>
</evidence>
<reference evidence="1 2" key="1">
    <citation type="submission" date="2024-09" db="EMBL/GenBank/DDBJ databases">
        <title>Rethinking Asexuality: The Enigmatic Case of Functional Sexual Genes in Lepraria (Stereocaulaceae).</title>
        <authorList>
            <person name="Doellman M."/>
            <person name="Sun Y."/>
            <person name="Barcenas-Pena A."/>
            <person name="Lumbsch H.T."/>
            <person name="Grewe F."/>
        </authorList>
    </citation>
    <scope>NUCLEOTIDE SEQUENCE [LARGE SCALE GENOMIC DNA]</scope>
    <source>
        <strain evidence="1 2">Grewe 0041</strain>
    </source>
</reference>
<gene>
    <name evidence="1" type="ORF">ABVK25_001368</name>
</gene>
<keyword evidence="2" id="KW-1185">Reference proteome</keyword>